<evidence type="ECO:0000313" key="2">
    <source>
        <dbReference type="EMBL" id="MCZ2720595.1"/>
    </source>
</evidence>
<organism evidence="2 3">
    <name type="scientific">Marinomonas phaeophyticola</name>
    <dbReference type="NCBI Taxonomy" id="3004091"/>
    <lineage>
        <taxon>Bacteria</taxon>
        <taxon>Pseudomonadati</taxon>
        <taxon>Pseudomonadota</taxon>
        <taxon>Gammaproteobacteria</taxon>
        <taxon>Oceanospirillales</taxon>
        <taxon>Oceanospirillaceae</taxon>
        <taxon>Marinomonas</taxon>
    </lineage>
</organism>
<dbReference type="PANTHER" id="PTHR43968:SF6">
    <property type="entry name" value="GLUTATHIONE S-TRANSFERASE OMEGA"/>
    <property type="match status" value="1"/>
</dbReference>
<dbReference type="SFLD" id="SFLDS00019">
    <property type="entry name" value="Glutathione_Transferase_(cytos"/>
    <property type="match status" value="1"/>
</dbReference>
<dbReference type="PANTHER" id="PTHR43968">
    <property type="match status" value="1"/>
</dbReference>
<name>A0ABT4JQC8_9GAMM</name>
<dbReference type="CDD" id="cd03196">
    <property type="entry name" value="GST_C_5"/>
    <property type="match status" value="1"/>
</dbReference>
<sequence>MAVLYSFRRCPYAIRARYTLALLGHKVELREVVLKDKPDALLVLGGRSTVPQLVDGDERYQESKDIMFWAIQRKKLEQNGSTIASQLWPDDVCMQTKILEWFDENDNDFKAWLDKYKYADRFPSHSEAFYRGKAEAYLQKLEHQLSKTSFLLGDVMTLADIAVFPFIRQFSAVDTVWFENTQYQYLKLWLDKFLKSDVFLIVMKKYSQWYDGQESVIFP</sequence>
<dbReference type="Gene3D" id="1.20.1050.10">
    <property type="match status" value="1"/>
</dbReference>
<dbReference type="PROSITE" id="PS50404">
    <property type="entry name" value="GST_NTER"/>
    <property type="match status" value="1"/>
</dbReference>
<dbReference type="SUPFAM" id="SSF47616">
    <property type="entry name" value="GST C-terminal domain-like"/>
    <property type="match status" value="1"/>
</dbReference>
<dbReference type="InterPro" id="IPR036249">
    <property type="entry name" value="Thioredoxin-like_sf"/>
</dbReference>
<evidence type="ECO:0000259" key="1">
    <source>
        <dbReference type="PROSITE" id="PS50404"/>
    </source>
</evidence>
<gene>
    <name evidence="2" type="ORF">O1D97_02765</name>
</gene>
<dbReference type="InterPro" id="IPR004045">
    <property type="entry name" value="Glutathione_S-Trfase_N"/>
</dbReference>
<dbReference type="PROSITE" id="PS51354">
    <property type="entry name" value="GLUTAREDOXIN_2"/>
    <property type="match status" value="1"/>
</dbReference>
<dbReference type="Pfam" id="PF13417">
    <property type="entry name" value="GST_N_3"/>
    <property type="match status" value="1"/>
</dbReference>
<dbReference type="Gene3D" id="3.40.30.10">
    <property type="entry name" value="Glutaredoxin"/>
    <property type="match status" value="1"/>
</dbReference>
<dbReference type="SUPFAM" id="SSF52833">
    <property type="entry name" value="Thioredoxin-like"/>
    <property type="match status" value="1"/>
</dbReference>
<dbReference type="RefSeq" id="WP_269122628.1">
    <property type="nucleotide sequence ID" value="NZ_JAPUBN010000010.1"/>
</dbReference>
<evidence type="ECO:0000313" key="3">
    <source>
        <dbReference type="Proteomes" id="UP001149719"/>
    </source>
</evidence>
<dbReference type="InterPro" id="IPR040079">
    <property type="entry name" value="Glutathione_S-Trfase"/>
</dbReference>
<accession>A0ABT4JQC8</accession>
<dbReference type="Proteomes" id="UP001149719">
    <property type="component" value="Unassembled WGS sequence"/>
</dbReference>
<protein>
    <submittedName>
        <fullName evidence="2">Glutathione S-transferase</fullName>
    </submittedName>
</protein>
<dbReference type="InterPro" id="IPR050983">
    <property type="entry name" value="GST_Omega/HSP26"/>
</dbReference>
<feature type="domain" description="GST N-terminal" evidence="1">
    <location>
        <begin position="1"/>
        <end position="78"/>
    </location>
</feature>
<keyword evidence="3" id="KW-1185">Reference proteome</keyword>
<dbReference type="InterPro" id="IPR036282">
    <property type="entry name" value="Glutathione-S-Trfase_C_sf"/>
</dbReference>
<comment type="caution">
    <text evidence="2">The sequence shown here is derived from an EMBL/GenBank/DDBJ whole genome shotgun (WGS) entry which is preliminary data.</text>
</comment>
<dbReference type="EMBL" id="JAPUBN010000010">
    <property type="protein sequence ID" value="MCZ2720595.1"/>
    <property type="molecule type" value="Genomic_DNA"/>
</dbReference>
<reference evidence="2" key="1">
    <citation type="submission" date="2022-12" db="EMBL/GenBank/DDBJ databases">
        <title>Marinomonas 15G1-11 sp. nov, isolated from marine algae.</title>
        <authorList>
            <person name="Butt M."/>
            <person name="Choi D.G."/>
            <person name="Kim J.M."/>
            <person name="Lee J.K."/>
            <person name="Baek J.H."/>
            <person name="Jeon C.O."/>
        </authorList>
    </citation>
    <scope>NUCLEOTIDE SEQUENCE</scope>
    <source>
        <strain evidence="2">15G1-11</strain>
    </source>
</reference>
<dbReference type="Pfam" id="PF13410">
    <property type="entry name" value="GST_C_2"/>
    <property type="match status" value="1"/>
</dbReference>
<proteinExistence type="predicted"/>